<dbReference type="EMBL" id="JACHMF010000001">
    <property type="protein sequence ID" value="MBB4698051.1"/>
    <property type="molecule type" value="Genomic_DNA"/>
</dbReference>
<dbReference type="Pfam" id="PF01833">
    <property type="entry name" value="TIG"/>
    <property type="match status" value="1"/>
</dbReference>
<dbReference type="Proteomes" id="UP000542742">
    <property type="component" value="Unassembled WGS sequence"/>
</dbReference>
<dbReference type="RefSeq" id="WP_184956103.1">
    <property type="nucleotide sequence ID" value="NZ_BOMC01000025.1"/>
</dbReference>
<reference evidence="3 4" key="1">
    <citation type="submission" date="2020-08" db="EMBL/GenBank/DDBJ databases">
        <title>Sequencing the genomes of 1000 actinobacteria strains.</title>
        <authorList>
            <person name="Klenk H.-P."/>
        </authorList>
    </citation>
    <scope>NUCLEOTIDE SEQUENCE [LARGE SCALE GENOMIC DNA]</scope>
    <source>
        <strain evidence="3 4">DSM 45518</strain>
    </source>
</reference>
<feature type="domain" description="IPT/TIG" evidence="2">
    <location>
        <begin position="170"/>
        <end position="250"/>
    </location>
</feature>
<organism evidence="3 4">
    <name type="scientific">Paractinoplanes abujensis</name>
    <dbReference type="NCBI Taxonomy" id="882441"/>
    <lineage>
        <taxon>Bacteria</taxon>
        <taxon>Bacillati</taxon>
        <taxon>Actinomycetota</taxon>
        <taxon>Actinomycetes</taxon>
        <taxon>Micromonosporales</taxon>
        <taxon>Micromonosporaceae</taxon>
        <taxon>Paractinoplanes</taxon>
    </lineage>
</organism>
<dbReference type="InterPro" id="IPR014756">
    <property type="entry name" value="Ig_E-set"/>
</dbReference>
<evidence type="ECO:0000313" key="3">
    <source>
        <dbReference type="EMBL" id="MBB4698051.1"/>
    </source>
</evidence>
<evidence type="ECO:0000259" key="2">
    <source>
        <dbReference type="Pfam" id="PF01833"/>
    </source>
</evidence>
<dbReference type="AlphaFoldDB" id="A0A7W7G8K8"/>
<protein>
    <recommendedName>
        <fullName evidence="2">IPT/TIG domain-containing protein</fullName>
    </recommendedName>
</protein>
<feature type="signal peptide" evidence="1">
    <location>
        <begin position="1"/>
        <end position="36"/>
    </location>
</feature>
<proteinExistence type="predicted"/>
<feature type="chain" id="PRO_5030887272" description="IPT/TIG domain-containing protein" evidence="1">
    <location>
        <begin position="37"/>
        <end position="415"/>
    </location>
</feature>
<dbReference type="InterPro" id="IPR013783">
    <property type="entry name" value="Ig-like_fold"/>
</dbReference>
<dbReference type="InterPro" id="IPR002909">
    <property type="entry name" value="IPT_dom"/>
</dbReference>
<dbReference type="SUPFAM" id="SSF81296">
    <property type="entry name" value="E set domains"/>
    <property type="match status" value="1"/>
</dbReference>
<comment type="caution">
    <text evidence="3">The sequence shown here is derived from an EMBL/GenBank/DDBJ whole genome shotgun (WGS) entry which is preliminary data.</text>
</comment>
<dbReference type="Gene3D" id="2.60.40.10">
    <property type="entry name" value="Immunoglobulins"/>
    <property type="match status" value="1"/>
</dbReference>
<name>A0A7W7G8K8_9ACTN</name>
<accession>A0A7W7G8K8</accession>
<dbReference type="CDD" id="cd00603">
    <property type="entry name" value="IPT_PCSR"/>
    <property type="match status" value="1"/>
</dbReference>
<evidence type="ECO:0000256" key="1">
    <source>
        <dbReference type="SAM" id="SignalP"/>
    </source>
</evidence>
<evidence type="ECO:0000313" key="4">
    <source>
        <dbReference type="Proteomes" id="UP000542742"/>
    </source>
</evidence>
<dbReference type="GO" id="GO:0005975">
    <property type="term" value="P:carbohydrate metabolic process"/>
    <property type="evidence" value="ECO:0007669"/>
    <property type="project" value="UniProtKB-ARBA"/>
</dbReference>
<gene>
    <name evidence="3" type="ORF">BKA14_008199</name>
</gene>
<sequence length="415" mass="40673">MSKTQSSVRSRLVRAGLATAAATVTVTAATISPAFAANVPLTLSSSTGPSGTPNPAVTITASATTAWLTGVTAPVTTFSLPACASTYTTAQSTAVTPTTATAGNVLTGASDTVKISNNKATITVPPLPLSPSSAATTRYNVCIYASSTANDPIIGSATYSVAAPATLASTAVSPASGPALGGSTITVSGTGFPTTAGQISATLGGVALTNITPISSTSFTAVTPYRASGTVALAVTTPAGTVTKQNAFTFSNGIVISPNTASNTLATSSNPVYVDVLGSNFLAQNFGSFTAATDAPNGASANANSQVFLVDGAYNAGTTTSVYTNGPVARCTGVVIISDSELICQLNLATGKLTSTTGAAANAIVPEGTYTLTVVSNGATKTGATNDPTLTPTVTPAGITVSDISSGSTFTVANY</sequence>
<keyword evidence="4" id="KW-1185">Reference proteome</keyword>
<keyword evidence="1" id="KW-0732">Signal</keyword>